<organism evidence="1 2">
    <name type="scientific">Parabacteroides chinchillae</name>
    <dbReference type="NCBI Taxonomy" id="871327"/>
    <lineage>
        <taxon>Bacteria</taxon>
        <taxon>Pseudomonadati</taxon>
        <taxon>Bacteroidota</taxon>
        <taxon>Bacteroidia</taxon>
        <taxon>Bacteroidales</taxon>
        <taxon>Tannerellaceae</taxon>
        <taxon>Parabacteroides</taxon>
    </lineage>
</organism>
<reference evidence="1 2" key="1">
    <citation type="submission" date="2016-10" db="EMBL/GenBank/DDBJ databases">
        <authorList>
            <person name="Varghese N."/>
            <person name="Submissions S."/>
        </authorList>
    </citation>
    <scope>NUCLEOTIDE SEQUENCE [LARGE SCALE GENOMIC DNA]</scope>
    <source>
        <strain evidence="1 2">DSM 29073</strain>
    </source>
</reference>
<protein>
    <submittedName>
        <fullName evidence="1">Uncharacterized protein</fullName>
    </submittedName>
</protein>
<sequence length="155" mass="17518">MGTTFATSFSRYLPSGSLNARIGKWTVNAAASATFIPKDGSEMTSVRLYPDNKTSFSSLSKFDNKGSILKWIVDYANKVSLSWSFKSGKKVNKRFSQQKKKNMDCRRFMLLYIPHCQYVCSYANSICGSAYRFHDNNNARISNQSKGNQQLTAYV</sequence>
<dbReference type="AlphaFoldDB" id="A0A8G2F489"/>
<evidence type="ECO:0000313" key="1">
    <source>
        <dbReference type="EMBL" id="SEF60280.1"/>
    </source>
</evidence>
<dbReference type="Proteomes" id="UP000236725">
    <property type="component" value="Unassembled WGS sequence"/>
</dbReference>
<accession>A0A8G2F489</accession>
<dbReference type="RefSeq" id="WP_103982587.1">
    <property type="nucleotide sequence ID" value="NZ_FNVS01000003.1"/>
</dbReference>
<dbReference type="EMBL" id="FNVS01000003">
    <property type="protein sequence ID" value="SEF60280.1"/>
    <property type="molecule type" value="Genomic_DNA"/>
</dbReference>
<comment type="caution">
    <text evidence="1">The sequence shown here is derived from an EMBL/GenBank/DDBJ whole genome shotgun (WGS) entry which is preliminary data.</text>
</comment>
<evidence type="ECO:0000313" key="2">
    <source>
        <dbReference type="Proteomes" id="UP000236725"/>
    </source>
</evidence>
<proteinExistence type="predicted"/>
<gene>
    <name evidence="1" type="ORF">SAMN05444001_10390</name>
</gene>
<keyword evidence="2" id="KW-1185">Reference proteome</keyword>
<name>A0A8G2F489_9BACT</name>